<comment type="subcellular location">
    <subcellularLocation>
        <location evidence="1">Nucleus inner membrane</location>
    </subcellularLocation>
</comment>
<name>A0AAN7Q285_9MYRT</name>
<dbReference type="GO" id="GO:0034399">
    <property type="term" value="C:nuclear periphery"/>
    <property type="evidence" value="ECO:0007669"/>
    <property type="project" value="TreeGrafter"/>
</dbReference>
<comment type="caution">
    <text evidence="10">The sequence shown here is derived from an EMBL/GenBank/DDBJ whole genome shotgun (WGS) entry which is preliminary data.</text>
</comment>
<evidence type="ECO:0000256" key="4">
    <source>
        <dbReference type="ARBA" id="ARBA00022989"/>
    </source>
</evidence>
<evidence type="ECO:0000256" key="7">
    <source>
        <dbReference type="SAM" id="MobiDB-lite"/>
    </source>
</evidence>
<dbReference type="PANTHER" id="PTHR47808:SF2">
    <property type="entry name" value="LEM DOMAIN-CONTAINING PROTEIN 2"/>
    <property type="match status" value="1"/>
</dbReference>
<accession>A0AAN7Q285</accession>
<sequence>MSSTPKRRQRSKLGDLSSSRSSHSSLTTVEPPSSFFPSRGELLNLVAVVAIASAVAVSCNFFAGVLNPQVKPFCDNSADSFIHDSCEPCPVHGECHQGELECMRGYKKRGRACIEDGDIAEIAKQLSEWVEFRLCESYAQVLCGGAGTAWVQEADILSDIDGQLMKKNFDGDSSLFMYARIRVMESLVKLLETQANPSGMKEFKCPDASAEYCKPYSCRIRQWLLEHALIIVPVCILVVGVMVLTWRIHKKQYLSTRVEEIYNLVCDMLEENALMTKGQNGEPWVVATWLRDHLLLPNERKDPRLWKQVEELIQEDSRVDRYLKLVKGEQKVVWEWQAAEGSLSYTRSRKFSETGKSKLHQVMDASSQRHELTSEPRALIL</sequence>
<evidence type="ECO:0000256" key="6">
    <source>
        <dbReference type="ARBA" id="ARBA00023242"/>
    </source>
</evidence>
<dbReference type="InterPro" id="IPR041885">
    <property type="entry name" value="MAN1_winged_helix_dom"/>
</dbReference>
<keyword evidence="6" id="KW-0539">Nucleus</keyword>
<dbReference type="PANTHER" id="PTHR47808">
    <property type="entry name" value="INNER NUCLEAR MEMBRANE PROTEIN HEH2-RELATED"/>
    <property type="match status" value="1"/>
</dbReference>
<reference evidence="10 11" key="1">
    <citation type="journal article" date="2023" name="Hortic Res">
        <title>Pangenome of water caltrop reveals structural variations and asymmetric subgenome divergence after allopolyploidization.</title>
        <authorList>
            <person name="Zhang X."/>
            <person name="Chen Y."/>
            <person name="Wang L."/>
            <person name="Yuan Y."/>
            <person name="Fang M."/>
            <person name="Shi L."/>
            <person name="Lu R."/>
            <person name="Comes H.P."/>
            <person name="Ma Y."/>
            <person name="Chen Y."/>
            <person name="Huang G."/>
            <person name="Zhou Y."/>
            <person name="Zheng Z."/>
            <person name="Qiu Y."/>
        </authorList>
    </citation>
    <scope>NUCLEOTIDE SEQUENCE [LARGE SCALE GENOMIC DNA]</scope>
    <source>
        <tissue evidence="10">Roots</tissue>
    </source>
</reference>
<evidence type="ECO:0000313" key="10">
    <source>
        <dbReference type="EMBL" id="KAK4758282.1"/>
    </source>
</evidence>
<feature type="transmembrane region" description="Helical" evidence="8">
    <location>
        <begin position="223"/>
        <end position="246"/>
    </location>
</feature>
<organism evidence="10 11">
    <name type="scientific">Trapa incisa</name>
    <dbReference type="NCBI Taxonomy" id="236973"/>
    <lineage>
        <taxon>Eukaryota</taxon>
        <taxon>Viridiplantae</taxon>
        <taxon>Streptophyta</taxon>
        <taxon>Embryophyta</taxon>
        <taxon>Tracheophyta</taxon>
        <taxon>Spermatophyta</taxon>
        <taxon>Magnoliopsida</taxon>
        <taxon>eudicotyledons</taxon>
        <taxon>Gunneridae</taxon>
        <taxon>Pentapetalae</taxon>
        <taxon>rosids</taxon>
        <taxon>malvids</taxon>
        <taxon>Myrtales</taxon>
        <taxon>Lythraceae</taxon>
        <taxon>Trapa</taxon>
    </lineage>
</organism>
<evidence type="ECO:0000313" key="11">
    <source>
        <dbReference type="Proteomes" id="UP001345219"/>
    </source>
</evidence>
<dbReference type="InterPro" id="IPR044780">
    <property type="entry name" value="Heh2/Src1"/>
</dbReference>
<protein>
    <recommendedName>
        <fullName evidence="9">Man1/Src1-like C-terminal domain-containing protein</fullName>
    </recommendedName>
</protein>
<dbReference type="Pfam" id="PF09402">
    <property type="entry name" value="MSC"/>
    <property type="match status" value="1"/>
</dbReference>
<keyword evidence="2" id="KW-0597">Phosphoprotein</keyword>
<keyword evidence="11" id="KW-1185">Reference proteome</keyword>
<keyword evidence="4 8" id="KW-1133">Transmembrane helix</keyword>
<evidence type="ECO:0000256" key="2">
    <source>
        <dbReference type="ARBA" id="ARBA00022553"/>
    </source>
</evidence>
<feature type="compositionally biased region" description="Low complexity" evidence="7">
    <location>
        <begin position="14"/>
        <end position="26"/>
    </location>
</feature>
<dbReference type="Proteomes" id="UP001345219">
    <property type="component" value="Chromosome 15"/>
</dbReference>
<dbReference type="EMBL" id="JAXIOK010000012">
    <property type="protein sequence ID" value="KAK4758282.1"/>
    <property type="molecule type" value="Genomic_DNA"/>
</dbReference>
<evidence type="ECO:0000256" key="1">
    <source>
        <dbReference type="ARBA" id="ARBA00004540"/>
    </source>
</evidence>
<dbReference type="GO" id="GO:0005637">
    <property type="term" value="C:nuclear inner membrane"/>
    <property type="evidence" value="ECO:0007669"/>
    <property type="project" value="UniProtKB-SubCell"/>
</dbReference>
<dbReference type="AlphaFoldDB" id="A0AAN7Q285"/>
<evidence type="ECO:0000256" key="3">
    <source>
        <dbReference type="ARBA" id="ARBA00022692"/>
    </source>
</evidence>
<gene>
    <name evidence="10" type="ORF">SAY87_019583</name>
</gene>
<proteinExistence type="predicted"/>
<dbReference type="GO" id="GO:0071763">
    <property type="term" value="P:nuclear membrane organization"/>
    <property type="evidence" value="ECO:0007669"/>
    <property type="project" value="TreeGrafter"/>
</dbReference>
<feature type="region of interest" description="Disordered" evidence="7">
    <location>
        <begin position="1"/>
        <end position="34"/>
    </location>
</feature>
<evidence type="ECO:0000259" key="9">
    <source>
        <dbReference type="Pfam" id="PF09402"/>
    </source>
</evidence>
<dbReference type="GO" id="GO:0003682">
    <property type="term" value="F:chromatin binding"/>
    <property type="evidence" value="ECO:0007669"/>
    <property type="project" value="InterPro"/>
</dbReference>
<dbReference type="InterPro" id="IPR018996">
    <property type="entry name" value="Man1/Src1-like_C"/>
</dbReference>
<feature type="domain" description="Man1/Src1-like C-terminal" evidence="9">
    <location>
        <begin position="69"/>
        <end position="336"/>
    </location>
</feature>
<evidence type="ECO:0000256" key="5">
    <source>
        <dbReference type="ARBA" id="ARBA00023136"/>
    </source>
</evidence>
<keyword evidence="3 8" id="KW-0812">Transmembrane</keyword>
<dbReference type="GO" id="GO:0005783">
    <property type="term" value="C:endoplasmic reticulum"/>
    <property type="evidence" value="ECO:0007669"/>
    <property type="project" value="TreeGrafter"/>
</dbReference>
<feature type="compositionally biased region" description="Basic residues" evidence="7">
    <location>
        <begin position="1"/>
        <end position="11"/>
    </location>
</feature>
<dbReference type="Gene3D" id="1.10.10.1180">
    <property type="entry name" value="MAN1, winged-helix domain"/>
    <property type="match status" value="1"/>
</dbReference>
<evidence type="ECO:0000256" key="8">
    <source>
        <dbReference type="SAM" id="Phobius"/>
    </source>
</evidence>
<keyword evidence="5 8" id="KW-0472">Membrane</keyword>